<dbReference type="PROSITE" id="PS00141">
    <property type="entry name" value="ASP_PROTEASE"/>
    <property type="match status" value="1"/>
</dbReference>
<dbReference type="InterPro" id="IPR021109">
    <property type="entry name" value="Peptidase_aspartic_dom_sf"/>
</dbReference>
<evidence type="ECO:0000313" key="1">
    <source>
        <dbReference type="EMBL" id="PHQ31115.1"/>
    </source>
</evidence>
<dbReference type="SUPFAM" id="SSF50630">
    <property type="entry name" value="Acid proteases"/>
    <property type="match status" value="1"/>
</dbReference>
<sequence length="147" mass="16148">MGSLRQHLLEKGYVRIPLKSVGTGHLKFDARINGVDGEFILDTGASNTCIGFEDLERFKLFAEDSDIKAAGAGAIDMLTQLSQNNRIEIGDWSTKKASIVLFDLSHVNTALTNHDAEPVSGIIGADILKQGKAVIDYQYDCFYLKKQ</sequence>
<evidence type="ECO:0000313" key="2">
    <source>
        <dbReference type="Proteomes" id="UP000229433"/>
    </source>
</evidence>
<dbReference type="EMBL" id="NQXA01000001">
    <property type="protein sequence ID" value="PHQ31115.1"/>
    <property type="molecule type" value="Genomic_DNA"/>
</dbReference>
<reference evidence="1 2" key="1">
    <citation type="submission" date="2017-08" db="EMBL/GenBank/DDBJ databases">
        <title>The whole genome shortgun sequences of strain Leeuwenhoekiella nanhaiensis G18 from the South China Sea.</title>
        <authorList>
            <person name="Liu Q."/>
        </authorList>
    </citation>
    <scope>NUCLEOTIDE SEQUENCE [LARGE SCALE GENOMIC DNA]</scope>
    <source>
        <strain evidence="1 2">G18</strain>
    </source>
</reference>
<dbReference type="GO" id="GO:0006508">
    <property type="term" value="P:proteolysis"/>
    <property type="evidence" value="ECO:0007669"/>
    <property type="project" value="UniProtKB-KW"/>
</dbReference>
<dbReference type="GO" id="GO:0004190">
    <property type="term" value="F:aspartic-type endopeptidase activity"/>
    <property type="evidence" value="ECO:0007669"/>
    <property type="project" value="InterPro"/>
</dbReference>
<keyword evidence="1" id="KW-0378">Hydrolase</keyword>
<dbReference type="Proteomes" id="UP000229433">
    <property type="component" value="Unassembled WGS sequence"/>
</dbReference>
<gene>
    <name evidence="1" type="ORF">CJ305_02530</name>
</gene>
<dbReference type="RefSeq" id="WP_099644655.1">
    <property type="nucleotide sequence ID" value="NZ_KZ319287.1"/>
</dbReference>
<dbReference type="OrthoDB" id="5975497at2"/>
<keyword evidence="2" id="KW-1185">Reference proteome</keyword>
<organism evidence="1 2">
    <name type="scientific">Leeuwenhoekiella nanhaiensis</name>
    <dbReference type="NCBI Taxonomy" id="1655491"/>
    <lineage>
        <taxon>Bacteria</taxon>
        <taxon>Pseudomonadati</taxon>
        <taxon>Bacteroidota</taxon>
        <taxon>Flavobacteriia</taxon>
        <taxon>Flavobacteriales</taxon>
        <taxon>Flavobacteriaceae</taxon>
        <taxon>Leeuwenhoekiella</taxon>
    </lineage>
</organism>
<protein>
    <submittedName>
        <fullName evidence="1">Acid protease</fullName>
    </submittedName>
</protein>
<comment type="caution">
    <text evidence="1">The sequence shown here is derived from an EMBL/GenBank/DDBJ whole genome shotgun (WGS) entry which is preliminary data.</text>
</comment>
<name>A0A2G1VWI8_9FLAO</name>
<dbReference type="InterPro" id="IPR034122">
    <property type="entry name" value="Retropepsin-like_bacterial"/>
</dbReference>
<dbReference type="Pfam" id="PF13650">
    <property type="entry name" value="Asp_protease_2"/>
    <property type="match status" value="1"/>
</dbReference>
<dbReference type="CDD" id="cd05483">
    <property type="entry name" value="retropepsin_like_bacteria"/>
    <property type="match status" value="1"/>
</dbReference>
<dbReference type="Gene3D" id="2.40.70.10">
    <property type="entry name" value="Acid Proteases"/>
    <property type="match status" value="1"/>
</dbReference>
<keyword evidence="1" id="KW-0645">Protease</keyword>
<dbReference type="InterPro" id="IPR001969">
    <property type="entry name" value="Aspartic_peptidase_AS"/>
</dbReference>
<accession>A0A2G1VWI8</accession>
<dbReference type="AlphaFoldDB" id="A0A2G1VWI8"/>
<proteinExistence type="predicted"/>